<accession>A0ABD3X8J6</accession>
<dbReference type="Pfam" id="PF01835">
    <property type="entry name" value="MG2"/>
    <property type="match status" value="1"/>
</dbReference>
<dbReference type="Gene3D" id="2.20.130.20">
    <property type="match status" value="1"/>
</dbReference>
<dbReference type="InterPro" id="IPR047565">
    <property type="entry name" value="Alpha-macroglob_thiol-ester_cl"/>
</dbReference>
<dbReference type="InterPro" id="IPR001599">
    <property type="entry name" value="Macroglobln_a2"/>
</dbReference>
<dbReference type="Pfam" id="PF07678">
    <property type="entry name" value="TED_complement"/>
    <property type="match status" value="1"/>
</dbReference>
<dbReference type="Gene3D" id="1.50.10.20">
    <property type="match status" value="1"/>
</dbReference>
<comment type="subcellular location">
    <subcellularLocation>
        <location evidence="1">Secreted</location>
    </subcellularLocation>
</comment>
<sequence>MGTNDFVVYVGLILFSVLTLAKANDYYLLAAPKFLRFEVDETLSVSYHGNGQLNVTILLRHRIKEFSSRQVNLRPGAPQFVNIKVTREDLGLDDKNTVKPRSIDLVVKSRLGKSNGEDTKEMLISYNTGYLFIQTDKPIYSPGFDRPTKAFIRVMPLHEDFRVPEGKKVTVEIIDPRGVVMSKKYSQISHDTKFIRDEMILDSLAAKGIWTVKARFGDELETETNAFFEVKEYVIPTFEVIITNVSRRYISANADSLRINVKSTYVYGKPVKGTCSLRLKLKDADGNENELMPYFKPKALDGNGQVEITIDIINDLNPVLYGYDTEGKRLVLEATVQETTTGNTQTVRDQSVFFSNNPYVLKFFRSSSAFQPGFPYELRIDVFHLAGDPAAKIRLNLEINSAKPVTIITDDNGRALYRLNTDNAATQLQFKIKPHDSRDSIMHTVKKYNSKRYLQLEITDPQYLKLEARIQSDNYDGVVILTSSRGRLFDSTFLSSGAVKVHDLSPWQRHLTPSGRSIAYFIHQDGEVVADQVKYNVQRTCFNRELTVNLLDETVQPGHNIDLTVTGVENSKVGLGVIDKAVLLVSNRSNLLERSQMFDKMEAHDRGCTTGGGVDGVSVFRDAGMVVLTNARLIMESNKNLNCPASTNQRRKRSTDVDLDCCKKGEKYATNIGDITKCVPEVLKMYRENKNLSGDCLNEFLECCQDLFPAGRSSGADKITLDFGEATKDLGKLFIRSRFEESWLFEEHNIGSNGELKINRPAPHSITEWRVQAIGMSSEYGICIAEPVTFKTFKNFFLQVDLPYKAVRLEQMNIKVTIFNYDRQDQWVNVYVEPGDSTICSSTKMGTKSEAKRVLVKANDAYTVTYPILPLKAADTFLTIYGVIPGLNYDALKKELHVVNEGIEENNEIQLCLDPKGQSKAICRDNSRVKVQNDIVNGHQIFTVDLTMPENAIEGTGQCVMYLSGNNIMDVIVQNTIKDVNKLFRKTYPGYCGEQTMIALAPTVYAMMYLDKTMQLVKTSDMERDGWKLINEGIQQEKKYKKADGSYSVWTNTAASTWLTAFVLKVFCQVDKLSDVIRQDDDIWPGLEWLAGSKQIADGSFNEDFRVYHREMQGTDIGRLSLTAYALITLQECRELNMVSQTVSTGIEKAMRYVEGNYKNTNDMYVLAIAAYALAISKSPHMRDANDRLKALSKTAGQNFRYWGSDSEGNSQPSAKTAETTCYALLTQLEFDDLEYARNIVNWLTANMNSQGSFRSTQDTVVCLQALSKYNIRTYNPSLDLEVTVQADGGYKEQRLVNREETFAKAIKNVPVGKEIIINVKGKGAGRMSIDFRYNREKREDEVCNFKIEIANYTMSQEETRQRRSPGCDLCGFCPQDKAKRSHSRFGRAASSTLYCITVNISYIAKTEEEENAGMSIVDVGIQTGFKLANEQDLKDLLDQGRINHFEKPGDTRESVILYVDEIPKSPNVLTFKFTLTKVIEVVNEIQPAAVTVYQYDDPDKRCTEFYNLMSRSSGEIRSACEGRICECLEGTCPKCYEEENELIKGIDKVPFVYLMGVACDQSKADYIFHVKILKIRDEGRQKKADAKLIKVIKRGAQIYDGGEKISFAWDSICQCPRMNENKEYVIIAKDGPQEMYKKDIYLLRDSAIVWDDSVRLKKQKVSSFLNDIYRRRGCGV</sequence>
<dbReference type="InterPro" id="IPR008993">
    <property type="entry name" value="TIMP-like_OB-fold"/>
</dbReference>
<dbReference type="InterPro" id="IPR018933">
    <property type="entry name" value="Netrin_module_non-TIMP"/>
</dbReference>
<dbReference type="Gene3D" id="2.60.40.1940">
    <property type="match status" value="1"/>
</dbReference>
<dbReference type="Pfam" id="PF07703">
    <property type="entry name" value="A2M_BRD"/>
    <property type="match status" value="1"/>
</dbReference>
<dbReference type="SUPFAM" id="SSF48239">
    <property type="entry name" value="Terpenoid cyclases/Protein prenyltransferases"/>
    <property type="match status" value="1"/>
</dbReference>
<dbReference type="SUPFAM" id="SSF50242">
    <property type="entry name" value="TIMP-like"/>
    <property type="match status" value="1"/>
</dbReference>
<evidence type="ECO:0000256" key="2">
    <source>
        <dbReference type="ARBA" id="ARBA00022525"/>
    </source>
</evidence>
<dbReference type="InterPro" id="IPR009048">
    <property type="entry name" value="A-macroglobulin_rcpt-bd"/>
</dbReference>
<dbReference type="Pfam" id="PF17791">
    <property type="entry name" value="MG3"/>
    <property type="match status" value="1"/>
</dbReference>
<organism evidence="5 6">
    <name type="scientific">Sinanodonta woodiana</name>
    <name type="common">Chinese pond mussel</name>
    <name type="synonym">Anodonta woodiana</name>
    <dbReference type="NCBI Taxonomy" id="1069815"/>
    <lineage>
        <taxon>Eukaryota</taxon>
        <taxon>Metazoa</taxon>
        <taxon>Spiralia</taxon>
        <taxon>Lophotrochozoa</taxon>
        <taxon>Mollusca</taxon>
        <taxon>Bivalvia</taxon>
        <taxon>Autobranchia</taxon>
        <taxon>Heteroconchia</taxon>
        <taxon>Palaeoheterodonta</taxon>
        <taxon>Unionida</taxon>
        <taxon>Unionoidea</taxon>
        <taxon>Unionidae</taxon>
        <taxon>Unioninae</taxon>
        <taxon>Sinanodonta</taxon>
    </lineage>
</organism>
<protein>
    <recommendedName>
        <fullName evidence="4">NTR domain-containing protein</fullName>
    </recommendedName>
</protein>
<dbReference type="Pfam" id="PF17789">
    <property type="entry name" value="MG4"/>
    <property type="match status" value="1"/>
</dbReference>
<keyword evidence="6" id="KW-1185">Reference proteome</keyword>
<evidence type="ECO:0000313" key="6">
    <source>
        <dbReference type="Proteomes" id="UP001634394"/>
    </source>
</evidence>
<dbReference type="InterPro" id="IPR036595">
    <property type="entry name" value="A-macroglobulin_rcpt-bd_sf"/>
</dbReference>
<dbReference type="InterPro" id="IPR001134">
    <property type="entry name" value="Netrin_domain"/>
</dbReference>
<keyword evidence="3" id="KW-1015">Disulfide bond</keyword>
<dbReference type="Proteomes" id="UP001634394">
    <property type="component" value="Unassembled WGS sequence"/>
</dbReference>
<dbReference type="Pfam" id="PF07677">
    <property type="entry name" value="A2M_recep"/>
    <property type="match status" value="1"/>
</dbReference>
<dbReference type="InterPro" id="IPR002890">
    <property type="entry name" value="MG2"/>
</dbReference>
<dbReference type="PANTHER" id="PTHR11412">
    <property type="entry name" value="MACROGLOBULIN / COMPLEMENT"/>
    <property type="match status" value="1"/>
</dbReference>
<dbReference type="Gene3D" id="2.60.40.1930">
    <property type="match status" value="3"/>
</dbReference>
<keyword evidence="2" id="KW-0964">Secreted</keyword>
<dbReference type="Gene3D" id="6.20.50.160">
    <property type="match status" value="1"/>
</dbReference>
<dbReference type="SMART" id="SM01359">
    <property type="entry name" value="A2M_N_2"/>
    <property type="match status" value="1"/>
</dbReference>
<dbReference type="Gene3D" id="2.40.50.120">
    <property type="match status" value="1"/>
</dbReference>
<comment type="caution">
    <text evidence="5">The sequence shown here is derived from an EMBL/GenBank/DDBJ whole genome shotgun (WGS) entry which is preliminary data.</text>
</comment>
<dbReference type="PROSITE" id="PS50189">
    <property type="entry name" value="NTR"/>
    <property type="match status" value="1"/>
</dbReference>
<reference evidence="5 6" key="1">
    <citation type="submission" date="2024-11" db="EMBL/GenBank/DDBJ databases">
        <title>Chromosome-level genome assembly of the freshwater bivalve Anodonta woodiana.</title>
        <authorList>
            <person name="Chen X."/>
        </authorList>
    </citation>
    <scope>NUCLEOTIDE SEQUENCE [LARGE SCALE GENOMIC DNA]</scope>
    <source>
        <strain evidence="5">MN2024</strain>
        <tissue evidence="5">Gills</tissue>
    </source>
</reference>
<evidence type="ECO:0000256" key="1">
    <source>
        <dbReference type="ARBA" id="ARBA00004613"/>
    </source>
</evidence>
<dbReference type="InterPro" id="IPR008930">
    <property type="entry name" value="Terpenoid_cyclase/PrenylTrfase"/>
</dbReference>
<dbReference type="SMART" id="SM01361">
    <property type="entry name" value="A2M_recep"/>
    <property type="match status" value="1"/>
</dbReference>
<dbReference type="GO" id="GO:0005576">
    <property type="term" value="C:extracellular region"/>
    <property type="evidence" value="ECO:0007669"/>
    <property type="project" value="UniProtKB-SubCell"/>
</dbReference>
<dbReference type="Gene3D" id="2.60.40.10">
    <property type="entry name" value="Immunoglobulins"/>
    <property type="match status" value="2"/>
</dbReference>
<dbReference type="InterPro" id="IPR011625">
    <property type="entry name" value="A2M_N_BRD"/>
</dbReference>
<dbReference type="SUPFAM" id="SSF49410">
    <property type="entry name" value="Alpha-macroglobulin receptor domain"/>
    <property type="match status" value="1"/>
</dbReference>
<dbReference type="SMART" id="SM00643">
    <property type="entry name" value="C345C"/>
    <property type="match status" value="1"/>
</dbReference>
<dbReference type="InterPro" id="IPR050473">
    <property type="entry name" value="A2M/Complement_sys"/>
</dbReference>
<feature type="domain" description="NTR" evidence="4">
    <location>
        <begin position="1533"/>
        <end position="1675"/>
    </location>
</feature>
<dbReference type="Gene3D" id="2.60.40.690">
    <property type="entry name" value="Alpha-macroglobulin, receptor-binding domain"/>
    <property type="match status" value="1"/>
</dbReference>
<dbReference type="Pfam" id="PF00207">
    <property type="entry name" value="A2M"/>
    <property type="match status" value="1"/>
</dbReference>
<dbReference type="PANTHER" id="PTHR11412:SF166">
    <property type="entry name" value="NTR DOMAIN-CONTAINING PROTEIN"/>
    <property type="match status" value="1"/>
</dbReference>
<evidence type="ECO:0000256" key="3">
    <source>
        <dbReference type="ARBA" id="ARBA00023157"/>
    </source>
</evidence>
<evidence type="ECO:0000313" key="5">
    <source>
        <dbReference type="EMBL" id="KAL3882572.1"/>
    </source>
</evidence>
<dbReference type="SMART" id="SM01419">
    <property type="entry name" value="Thiol-ester_cl"/>
    <property type="match status" value="1"/>
</dbReference>
<dbReference type="SMART" id="SM01360">
    <property type="entry name" value="A2M"/>
    <property type="match status" value="1"/>
</dbReference>
<evidence type="ECO:0000259" key="4">
    <source>
        <dbReference type="PROSITE" id="PS50189"/>
    </source>
</evidence>
<gene>
    <name evidence="5" type="ORF">ACJMK2_028905</name>
</gene>
<dbReference type="Pfam" id="PF01759">
    <property type="entry name" value="NTR"/>
    <property type="match status" value="1"/>
</dbReference>
<dbReference type="InterPro" id="IPR013783">
    <property type="entry name" value="Ig-like_fold"/>
</dbReference>
<dbReference type="InterPro" id="IPR011626">
    <property type="entry name" value="Alpha-macroglobulin_TED"/>
</dbReference>
<name>A0ABD3X8J6_SINWO</name>
<dbReference type="InterPro" id="IPR041555">
    <property type="entry name" value="MG3"/>
</dbReference>
<dbReference type="InterPro" id="IPR040839">
    <property type="entry name" value="MG4"/>
</dbReference>
<dbReference type="EMBL" id="JBJQND010000003">
    <property type="protein sequence ID" value="KAL3882572.1"/>
    <property type="molecule type" value="Genomic_DNA"/>
</dbReference>
<proteinExistence type="predicted"/>
<dbReference type="Gene3D" id="2.60.120.1540">
    <property type="match status" value="1"/>
</dbReference>